<name>A0A4P6X0T5_HYDPS</name>
<organism evidence="1 2">
    <name type="scientific">Hydrogenophaga pseudoflava</name>
    <name type="common">Pseudomonas carboxydoflava</name>
    <dbReference type="NCBI Taxonomy" id="47421"/>
    <lineage>
        <taxon>Bacteria</taxon>
        <taxon>Pseudomonadati</taxon>
        <taxon>Pseudomonadota</taxon>
        <taxon>Betaproteobacteria</taxon>
        <taxon>Burkholderiales</taxon>
        <taxon>Comamonadaceae</taxon>
        <taxon>Hydrogenophaga</taxon>
    </lineage>
</organism>
<dbReference type="Proteomes" id="UP000293912">
    <property type="component" value="Chromosome"/>
</dbReference>
<gene>
    <name evidence="1" type="ORF">HPF_11550</name>
</gene>
<reference evidence="1 2" key="1">
    <citation type="submission" date="2019-03" db="EMBL/GenBank/DDBJ databases">
        <authorList>
            <person name="Sebastian G."/>
            <person name="Baumann P."/>
            <person name="Ruckert C."/>
            <person name="Kalinowski J."/>
            <person name="Nebel B."/>
            <person name="Takors R."/>
            <person name="Blombach B."/>
        </authorList>
    </citation>
    <scope>NUCLEOTIDE SEQUENCE [LARGE SCALE GENOMIC DNA]</scope>
    <source>
        <strain evidence="1 2">DSM 1084</strain>
    </source>
</reference>
<sequence length="299" mass="31889">MNTDRPPPSIPPVTEADLHAFVDGRLPAERQVEIAAYLAARPEDAQRLEAYRAQKRKLHALLDPVLDEQPPQRLLKSARPRAVPQTPWYLQRLAAGIAIAVISGATGWGLRGGLPAGGDDAGRMAAAAPAERGLTLASAGGFAQRAAVAHAVYSPDARRPVEVDAAHEDQLVAWLSKRMGAPMKPPHLQAQGYTLEGGRLLPGGQGPVAQFMYRNELGSKLTLYVSNDVADVGSAAGPDKALQAGVKNTDTAFRFAREGAVNVFYWVDGPFGYALSSDADRSVLAQVSAEVYRQLGTPR</sequence>
<dbReference type="KEGG" id="hpse:HPF_11550"/>
<evidence type="ECO:0008006" key="3">
    <source>
        <dbReference type="Google" id="ProtNLM"/>
    </source>
</evidence>
<proteinExistence type="predicted"/>
<dbReference type="RefSeq" id="WP_067513519.1">
    <property type="nucleotide sequence ID" value="NZ_CP037867.1"/>
</dbReference>
<dbReference type="AlphaFoldDB" id="A0A4P6X0T5"/>
<evidence type="ECO:0000313" key="1">
    <source>
        <dbReference type="EMBL" id="QBM28325.1"/>
    </source>
</evidence>
<accession>A0A4P6X0T5</accession>
<keyword evidence="2" id="KW-1185">Reference proteome</keyword>
<evidence type="ECO:0000313" key="2">
    <source>
        <dbReference type="Proteomes" id="UP000293912"/>
    </source>
</evidence>
<protein>
    <recommendedName>
        <fullName evidence="3">Transmembrane transcriptional regulator (Anti-sigma factor)</fullName>
    </recommendedName>
</protein>
<dbReference type="EMBL" id="CP037867">
    <property type="protein sequence ID" value="QBM28325.1"/>
    <property type="molecule type" value="Genomic_DNA"/>
</dbReference>